<evidence type="ECO:0000256" key="5">
    <source>
        <dbReference type="PROSITE-ProRule" id="PRU01240"/>
    </source>
</evidence>
<feature type="active site" description="Charge relay system" evidence="5">
    <location>
        <position position="237"/>
    </location>
</feature>
<dbReference type="EMBL" id="FTPS01000001">
    <property type="protein sequence ID" value="SIT75589.1"/>
    <property type="molecule type" value="Genomic_DNA"/>
</dbReference>
<dbReference type="GO" id="GO:0006508">
    <property type="term" value="P:proteolysis"/>
    <property type="evidence" value="ECO:0007669"/>
    <property type="project" value="UniProtKB-KW"/>
</dbReference>
<gene>
    <name evidence="7" type="ORF">SAMN05421849_0352</name>
</gene>
<dbReference type="InterPro" id="IPR000209">
    <property type="entry name" value="Peptidase_S8/S53_dom"/>
</dbReference>
<evidence type="ECO:0000256" key="3">
    <source>
        <dbReference type="ARBA" id="ARBA00022801"/>
    </source>
</evidence>
<dbReference type="Gene3D" id="3.40.50.200">
    <property type="entry name" value="Peptidase S8/S53 domain"/>
    <property type="match status" value="1"/>
</dbReference>
<dbReference type="InterPro" id="IPR022398">
    <property type="entry name" value="Peptidase_S8_His-AS"/>
</dbReference>
<accession>A0A1R3WC06</accession>
<name>A0A1R3WC06_9RHOB</name>
<feature type="active site" description="Charge relay system" evidence="5">
    <location>
        <position position="188"/>
    </location>
</feature>
<keyword evidence="2 5" id="KW-0645">Protease</keyword>
<organism evidence="7 8">
    <name type="scientific">Pontibaca methylaminivorans</name>
    <dbReference type="NCBI Taxonomy" id="515897"/>
    <lineage>
        <taxon>Bacteria</taxon>
        <taxon>Pseudomonadati</taxon>
        <taxon>Pseudomonadota</taxon>
        <taxon>Alphaproteobacteria</taxon>
        <taxon>Rhodobacterales</taxon>
        <taxon>Roseobacteraceae</taxon>
        <taxon>Pontibaca</taxon>
    </lineage>
</organism>
<reference evidence="7 8" key="1">
    <citation type="submission" date="2017-01" db="EMBL/GenBank/DDBJ databases">
        <authorList>
            <person name="Mah S.A."/>
            <person name="Swanson W.J."/>
            <person name="Moy G.W."/>
            <person name="Vacquier V.D."/>
        </authorList>
    </citation>
    <scope>NUCLEOTIDE SEQUENCE [LARGE SCALE GENOMIC DNA]</scope>
    <source>
        <strain evidence="7 8">DSM 21219</strain>
    </source>
</reference>
<dbReference type="RefSeq" id="WP_076646710.1">
    <property type="nucleotide sequence ID" value="NZ_FTPS01000001.1"/>
</dbReference>
<sequence>MVRKPTPDRFDPNQVLQHSCIARDLREVLDGERRLAGRDSRLPVMIEMNNAWPGGSRFARAALVAAYLNDPARAAEAEPADRPDTTRELLALAQGSEPWTGAAFARSDRLNLMTSGFTEAYLFGWLTRRTIRQIARACQRDRTTPIYKIWLDQPCDSTVYRSFRTVKCDAAQIAFGARGENIVWAVADSGIQGSHPHFATHGTLDLPAQLGHFDFTDESHASAADSAAAALTDSDGHGTHVAGIIAGETRVAGEPDRPGTVRAIEIETAAADEAGRPQTDQLAAPPDLIQGVAPLARIMSLKVLPDQGSGQTSAVIAAIGYVQQKNEYGRNLRIHGLNLSLGYPFRQDWFAAGQSPICKEVNRLVRSGVVVVVAAGNSGFGFVSDERSRFHSSTHASTISDPGNAELAITVGSTHRDQPHEYGVSYFSAKGPTIDGRLKPDILAPGERIVSCAPGSDATIARFRELSGTSMAAPHVSGMIAALMSIRREFIGQPERIKRILLDSATDLGRAPTFQGAGLADLMRALQSI</sequence>
<keyword evidence="8" id="KW-1185">Reference proteome</keyword>
<feature type="domain" description="Peptidase S8/S53" evidence="6">
    <location>
        <begin position="179"/>
        <end position="516"/>
    </location>
</feature>
<dbReference type="STRING" id="515897.SAMN05421849_0352"/>
<dbReference type="PROSITE" id="PS00137">
    <property type="entry name" value="SUBTILASE_HIS"/>
    <property type="match status" value="1"/>
</dbReference>
<dbReference type="CDD" id="cd07487">
    <property type="entry name" value="Peptidases_S8_1"/>
    <property type="match status" value="1"/>
</dbReference>
<proteinExistence type="inferred from homology"/>
<keyword evidence="3 5" id="KW-0378">Hydrolase</keyword>
<dbReference type="InterPro" id="IPR050131">
    <property type="entry name" value="Peptidase_S8_subtilisin-like"/>
</dbReference>
<comment type="similarity">
    <text evidence="1 5">Belongs to the peptidase S8 family.</text>
</comment>
<dbReference type="PRINTS" id="PR00723">
    <property type="entry name" value="SUBTILISIN"/>
</dbReference>
<dbReference type="PANTHER" id="PTHR43806:SF11">
    <property type="entry name" value="CEREVISIN-RELATED"/>
    <property type="match status" value="1"/>
</dbReference>
<dbReference type="InterPro" id="IPR036852">
    <property type="entry name" value="Peptidase_S8/S53_dom_sf"/>
</dbReference>
<dbReference type="PANTHER" id="PTHR43806">
    <property type="entry name" value="PEPTIDASE S8"/>
    <property type="match status" value="1"/>
</dbReference>
<dbReference type="OrthoDB" id="9816306at2"/>
<dbReference type="AlphaFoldDB" id="A0A1R3WC06"/>
<dbReference type="GO" id="GO:0004252">
    <property type="term" value="F:serine-type endopeptidase activity"/>
    <property type="evidence" value="ECO:0007669"/>
    <property type="project" value="UniProtKB-UniRule"/>
</dbReference>
<evidence type="ECO:0000259" key="6">
    <source>
        <dbReference type="Pfam" id="PF00082"/>
    </source>
</evidence>
<protein>
    <submittedName>
        <fullName evidence="7">Subtilase family protein</fullName>
    </submittedName>
</protein>
<dbReference type="Proteomes" id="UP000192455">
    <property type="component" value="Unassembled WGS sequence"/>
</dbReference>
<dbReference type="PROSITE" id="PS00138">
    <property type="entry name" value="SUBTILASE_SER"/>
    <property type="match status" value="1"/>
</dbReference>
<dbReference type="SUPFAM" id="SSF52743">
    <property type="entry name" value="Subtilisin-like"/>
    <property type="match status" value="1"/>
</dbReference>
<dbReference type="InterPro" id="IPR015500">
    <property type="entry name" value="Peptidase_S8_subtilisin-rel"/>
</dbReference>
<feature type="active site" description="Charge relay system" evidence="5">
    <location>
        <position position="470"/>
    </location>
</feature>
<dbReference type="InterPro" id="IPR023828">
    <property type="entry name" value="Peptidase_S8_Ser-AS"/>
</dbReference>
<evidence type="ECO:0000313" key="7">
    <source>
        <dbReference type="EMBL" id="SIT75589.1"/>
    </source>
</evidence>
<evidence type="ECO:0000256" key="2">
    <source>
        <dbReference type="ARBA" id="ARBA00022670"/>
    </source>
</evidence>
<evidence type="ECO:0000256" key="4">
    <source>
        <dbReference type="ARBA" id="ARBA00022825"/>
    </source>
</evidence>
<keyword evidence="4 5" id="KW-0720">Serine protease</keyword>
<dbReference type="PROSITE" id="PS51892">
    <property type="entry name" value="SUBTILASE"/>
    <property type="match status" value="1"/>
</dbReference>
<dbReference type="Pfam" id="PF00082">
    <property type="entry name" value="Peptidase_S8"/>
    <property type="match status" value="1"/>
</dbReference>
<evidence type="ECO:0000256" key="1">
    <source>
        <dbReference type="ARBA" id="ARBA00011073"/>
    </source>
</evidence>
<evidence type="ECO:0000313" key="8">
    <source>
        <dbReference type="Proteomes" id="UP000192455"/>
    </source>
</evidence>